<evidence type="ECO:0000313" key="4">
    <source>
        <dbReference type="Proteomes" id="UP001359485"/>
    </source>
</evidence>
<evidence type="ECO:0000256" key="2">
    <source>
        <dbReference type="SAM" id="SignalP"/>
    </source>
</evidence>
<evidence type="ECO:0000313" key="3">
    <source>
        <dbReference type="EMBL" id="KAK6641766.1"/>
    </source>
</evidence>
<feature type="chain" id="PRO_5046419880" evidence="2">
    <location>
        <begin position="20"/>
        <end position="255"/>
    </location>
</feature>
<proteinExistence type="predicted"/>
<protein>
    <submittedName>
        <fullName evidence="3">Uncharacterized protein</fullName>
    </submittedName>
</protein>
<keyword evidence="2" id="KW-0732">Signal</keyword>
<reference evidence="3 4" key="1">
    <citation type="submission" date="2023-09" db="EMBL/GenBank/DDBJ databases">
        <title>Genomes of two closely related lineages of the louse Polyplax serrata with different host specificities.</title>
        <authorList>
            <person name="Martinu J."/>
            <person name="Tarabai H."/>
            <person name="Stefka J."/>
            <person name="Hypsa V."/>
        </authorList>
    </citation>
    <scope>NUCLEOTIDE SEQUENCE [LARGE SCALE GENOMIC DNA]</scope>
    <source>
        <strain evidence="3">98ZLc_SE</strain>
    </source>
</reference>
<feature type="signal peptide" evidence="2">
    <location>
        <begin position="1"/>
        <end position="19"/>
    </location>
</feature>
<accession>A0ABR1BHY0</accession>
<name>A0ABR1BHY0_POLSC</name>
<sequence length="255" mass="28855">MRKTLVCAVVLTLLGTTLGIPTDPLNTACREQAELLHRGGDAADHFSPKSNTTAYTVEITRNYLTFQTEGCKPLKVRLTQQESEGIQKLSLEFIKLLDSSKLSGQEEAEVLDWKDLNPIIVLTNSAFSIRFVKKVEPSDSDYDGNERFIFWKFLTQFATNVFEKKLNEANVTLEEENSFEGNGHGDMQTFLHTLWKIMKVSINYAEDNFKGWTTSSAPEIKSPEVNESPTKEEKTPVGSEEQQPSKKLIRSLYYS</sequence>
<comment type="caution">
    <text evidence="3">The sequence shown here is derived from an EMBL/GenBank/DDBJ whole genome shotgun (WGS) entry which is preliminary data.</text>
</comment>
<feature type="compositionally biased region" description="Basic and acidic residues" evidence="1">
    <location>
        <begin position="221"/>
        <end position="235"/>
    </location>
</feature>
<keyword evidence="4" id="KW-1185">Reference proteome</keyword>
<dbReference type="Proteomes" id="UP001359485">
    <property type="component" value="Unassembled WGS sequence"/>
</dbReference>
<dbReference type="EMBL" id="JAWJWF010000001">
    <property type="protein sequence ID" value="KAK6641766.1"/>
    <property type="molecule type" value="Genomic_DNA"/>
</dbReference>
<gene>
    <name evidence="3" type="ORF">RUM44_013481</name>
</gene>
<organism evidence="3 4">
    <name type="scientific">Polyplax serrata</name>
    <name type="common">Common mouse louse</name>
    <dbReference type="NCBI Taxonomy" id="468196"/>
    <lineage>
        <taxon>Eukaryota</taxon>
        <taxon>Metazoa</taxon>
        <taxon>Ecdysozoa</taxon>
        <taxon>Arthropoda</taxon>
        <taxon>Hexapoda</taxon>
        <taxon>Insecta</taxon>
        <taxon>Pterygota</taxon>
        <taxon>Neoptera</taxon>
        <taxon>Paraneoptera</taxon>
        <taxon>Psocodea</taxon>
        <taxon>Troctomorpha</taxon>
        <taxon>Phthiraptera</taxon>
        <taxon>Anoplura</taxon>
        <taxon>Polyplacidae</taxon>
        <taxon>Polyplax</taxon>
    </lineage>
</organism>
<feature type="region of interest" description="Disordered" evidence="1">
    <location>
        <begin position="214"/>
        <end position="255"/>
    </location>
</feature>
<evidence type="ECO:0000256" key="1">
    <source>
        <dbReference type="SAM" id="MobiDB-lite"/>
    </source>
</evidence>